<evidence type="ECO:0000313" key="2">
    <source>
        <dbReference type="Proteomes" id="UP000799436"/>
    </source>
</evidence>
<name>A0A6G1L1U6_9PEZI</name>
<evidence type="ECO:0000313" key="1">
    <source>
        <dbReference type="EMBL" id="KAF2766827.1"/>
    </source>
</evidence>
<reference evidence="1" key="1">
    <citation type="journal article" date="2020" name="Stud. Mycol.">
        <title>101 Dothideomycetes genomes: a test case for predicting lifestyles and emergence of pathogens.</title>
        <authorList>
            <person name="Haridas S."/>
            <person name="Albert R."/>
            <person name="Binder M."/>
            <person name="Bloem J."/>
            <person name="Labutti K."/>
            <person name="Salamov A."/>
            <person name="Andreopoulos B."/>
            <person name="Baker S."/>
            <person name="Barry K."/>
            <person name="Bills G."/>
            <person name="Bluhm B."/>
            <person name="Cannon C."/>
            <person name="Castanera R."/>
            <person name="Culley D."/>
            <person name="Daum C."/>
            <person name="Ezra D."/>
            <person name="Gonzalez J."/>
            <person name="Henrissat B."/>
            <person name="Kuo A."/>
            <person name="Liang C."/>
            <person name="Lipzen A."/>
            <person name="Lutzoni F."/>
            <person name="Magnuson J."/>
            <person name="Mondo S."/>
            <person name="Nolan M."/>
            <person name="Ohm R."/>
            <person name="Pangilinan J."/>
            <person name="Park H.-J."/>
            <person name="Ramirez L."/>
            <person name="Alfaro M."/>
            <person name="Sun H."/>
            <person name="Tritt A."/>
            <person name="Yoshinaga Y."/>
            <person name="Zwiers L.-H."/>
            <person name="Turgeon B."/>
            <person name="Goodwin S."/>
            <person name="Spatafora J."/>
            <person name="Crous P."/>
            <person name="Grigoriev I."/>
        </authorList>
    </citation>
    <scope>NUCLEOTIDE SEQUENCE</scope>
    <source>
        <strain evidence="1">CBS 116005</strain>
    </source>
</reference>
<dbReference type="Proteomes" id="UP000799436">
    <property type="component" value="Unassembled WGS sequence"/>
</dbReference>
<dbReference type="PANTHER" id="PTHR37852:SF1">
    <property type="entry name" value="HIG1 DOMAIN-CONTAINING PROTEIN"/>
    <property type="match status" value="1"/>
</dbReference>
<organism evidence="1 2">
    <name type="scientific">Teratosphaeria nubilosa</name>
    <dbReference type="NCBI Taxonomy" id="161662"/>
    <lineage>
        <taxon>Eukaryota</taxon>
        <taxon>Fungi</taxon>
        <taxon>Dikarya</taxon>
        <taxon>Ascomycota</taxon>
        <taxon>Pezizomycotina</taxon>
        <taxon>Dothideomycetes</taxon>
        <taxon>Dothideomycetidae</taxon>
        <taxon>Mycosphaerellales</taxon>
        <taxon>Teratosphaeriaceae</taxon>
        <taxon>Teratosphaeria</taxon>
    </lineage>
</organism>
<proteinExistence type="predicted"/>
<protein>
    <submittedName>
        <fullName evidence="1">Uncharacterized protein</fullName>
    </submittedName>
</protein>
<sequence>MPSSRPPPTEENLRLSRQTLAHRLMLLPSPHGERLSMPLGIRIPLSTTIAFLGGATLGLSHGATETGLRFRAENAHRFPTTQTGWYLYHKSKNYHMALGGLREAGKMGVRTSVWVGVFVGMEEFI</sequence>
<gene>
    <name evidence="1" type="ORF">EJ03DRAFT_329724</name>
</gene>
<dbReference type="AlphaFoldDB" id="A0A6G1L1U6"/>
<accession>A0A6G1L1U6</accession>
<keyword evidence="2" id="KW-1185">Reference proteome</keyword>
<dbReference type="EMBL" id="ML995865">
    <property type="protein sequence ID" value="KAF2766827.1"/>
    <property type="molecule type" value="Genomic_DNA"/>
</dbReference>
<dbReference type="PANTHER" id="PTHR37852">
    <property type="entry name" value="YALI0B21208P"/>
    <property type="match status" value="1"/>
</dbReference>
<feature type="non-terminal residue" evidence="1">
    <location>
        <position position="125"/>
    </location>
</feature>
<dbReference type="OrthoDB" id="5584028at2759"/>